<evidence type="ECO:0000256" key="2">
    <source>
        <dbReference type="SAM" id="MobiDB-lite"/>
    </source>
</evidence>
<accession>A0A6A6VK44</accession>
<sequence length="218" mass="24593">MSGPSSPPIKTETLQESPNDVYDTPTQGPANHTTLPGPSHSNGTLQESLPNGDLKHENGVNDDSNLAEDPPPNGIDNGVMGMIYRKVSQGFAFLGGKMDDMNREITRKIDDTNREVKRKTDDTNRDVKSLGQSFNRFETNFTQQGDRDLESRRQQDRDLEKLRQQVHELEKNIMKKLDTILTQQDQSRNDFATRLENDQNGLAQNSSTLKRHEVCAKL</sequence>
<name>A0A6A6VK44_9PLEO</name>
<evidence type="ECO:0000313" key="3">
    <source>
        <dbReference type="EMBL" id="KAF2750988.1"/>
    </source>
</evidence>
<evidence type="ECO:0000313" key="4">
    <source>
        <dbReference type="Proteomes" id="UP000799440"/>
    </source>
</evidence>
<keyword evidence="4" id="KW-1185">Reference proteome</keyword>
<keyword evidence="1" id="KW-0175">Coiled coil</keyword>
<feature type="region of interest" description="Disordered" evidence="2">
    <location>
        <begin position="197"/>
        <end position="218"/>
    </location>
</feature>
<evidence type="ECO:0000256" key="1">
    <source>
        <dbReference type="SAM" id="Coils"/>
    </source>
</evidence>
<organism evidence="3 4">
    <name type="scientific">Sporormia fimetaria CBS 119925</name>
    <dbReference type="NCBI Taxonomy" id="1340428"/>
    <lineage>
        <taxon>Eukaryota</taxon>
        <taxon>Fungi</taxon>
        <taxon>Dikarya</taxon>
        <taxon>Ascomycota</taxon>
        <taxon>Pezizomycotina</taxon>
        <taxon>Dothideomycetes</taxon>
        <taxon>Pleosporomycetidae</taxon>
        <taxon>Pleosporales</taxon>
        <taxon>Sporormiaceae</taxon>
        <taxon>Sporormia</taxon>
    </lineage>
</organism>
<dbReference type="Proteomes" id="UP000799440">
    <property type="component" value="Unassembled WGS sequence"/>
</dbReference>
<feature type="region of interest" description="Disordered" evidence="2">
    <location>
        <begin position="1"/>
        <end position="74"/>
    </location>
</feature>
<feature type="coiled-coil region" evidence="1">
    <location>
        <begin position="152"/>
        <end position="179"/>
    </location>
</feature>
<proteinExistence type="predicted"/>
<protein>
    <submittedName>
        <fullName evidence="3">Uncharacterized protein</fullName>
    </submittedName>
</protein>
<feature type="compositionally biased region" description="Polar residues" evidence="2">
    <location>
        <begin position="12"/>
        <end position="49"/>
    </location>
</feature>
<gene>
    <name evidence="3" type="ORF">M011DRAFT_189841</name>
</gene>
<dbReference type="AlphaFoldDB" id="A0A6A6VK44"/>
<feature type="compositionally biased region" description="Polar residues" evidence="2">
    <location>
        <begin position="198"/>
        <end position="208"/>
    </location>
</feature>
<reference evidence="3" key="1">
    <citation type="journal article" date="2020" name="Stud. Mycol.">
        <title>101 Dothideomycetes genomes: a test case for predicting lifestyles and emergence of pathogens.</title>
        <authorList>
            <person name="Haridas S."/>
            <person name="Albert R."/>
            <person name="Binder M."/>
            <person name="Bloem J."/>
            <person name="Labutti K."/>
            <person name="Salamov A."/>
            <person name="Andreopoulos B."/>
            <person name="Baker S."/>
            <person name="Barry K."/>
            <person name="Bills G."/>
            <person name="Bluhm B."/>
            <person name="Cannon C."/>
            <person name="Castanera R."/>
            <person name="Culley D."/>
            <person name="Daum C."/>
            <person name="Ezra D."/>
            <person name="Gonzalez J."/>
            <person name="Henrissat B."/>
            <person name="Kuo A."/>
            <person name="Liang C."/>
            <person name="Lipzen A."/>
            <person name="Lutzoni F."/>
            <person name="Magnuson J."/>
            <person name="Mondo S."/>
            <person name="Nolan M."/>
            <person name="Ohm R."/>
            <person name="Pangilinan J."/>
            <person name="Park H.-J."/>
            <person name="Ramirez L."/>
            <person name="Alfaro M."/>
            <person name="Sun H."/>
            <person name="Tritt A."/>
            <person name="Yoshinaga Y."/>
            <person name="Zwiers L.-H."/>
            <person name="Turgeon B."/>
            <person name="Goodwin S."/>
            <person name="Spatafora J."/>
            <person name="Crous P."/>
            <person name="Grigoriev I."/>
        </authorList>
    </citation>
    <scope>NUCLEOTIDE SEQUENCE</scope>
    <source>
        <strain evidence="3">CBS 119925</strain>
    </source>
</reference>
<dbReference type="EMBL" id="MU006563">
    <property type="protein sequence ID" value="KAF2750988.1"/>
    <property type="molecule type" value="Genomic_DNA"/>
</dbReference>